<evidence type="ECO:0000313" key="2">
    <source>
        <dbReference type="Proteomes" id="UP000325081"/>
    </source>
</evidence>
<keyword evidence="2" id="KW-1185">Reference proteome</keyword>
<reference evidence="2" key="1">
    <citation type="journal article" date="2019" name="Curr. Biol.">
        <title>Genome Sequence of Striga asiatica Provides Insight into the Evolution of Plant Parasitism.</title>
        <authorList>
            <person name="Yoshida S."/>
            <person name="Kim S."/>
            <person name="Wafula E.K."/>
            <person name="Tanskanen J."/>
            <person name="Kim Y.M."/>
            <person name="Honaas L."/>
            <person name="Yang Z."/>
            <person name="Spallek T."/>
            <person name="Conn C.E."/>
            <person name="Ichihashi Y."/>
            <person name="Cheong K."/>
            <person name="Cui S."/>
            <person name="Der J.P."/>
            <person name="Gundlach H."/>
            <person name="Jiao Y."/>
            <person name="Hori C."/>
            <person name="Ishida J.K."/>
            <person name="Kasahara H."/>
            <person name="Kiba T."/>
            <person name="Kim M.S."/>
            <person name="Koo N."/>
            <person name="Laohavisit A."/>
            <person name="Lee Y.H."/>
            <person name="Lumba S."/>
            <person name="McCourt P."/>
            <person name="Mortimer J.C."/>
            <person name="Mutuku J.M."/>
            <person name="Nomura T."/>
            <person name="Sasaki-Sekimoto Y."/>
            <person name="Seto Y."/>
            <person name="Wang Y."/>
            <person name="Wakatake T."/>
            <person name="Sakakibara H."/>
            <person name="Demura T."/>
            <person name="Yamaguchi S."/>
            <person name="Yoneyama K."/>
            <person name="Manabe R.I."/>
            <person name="Nelson D.C."/>
            <person name="Schulman A.H."/>
            <person name="Timko M.P."/>
            <person name="dePamphilis C.W."/>
            <person name="Choi D."/>
            <person name="Shirasu K."/>
        </authorList>
    </citation>
    <scope>NUCLEOTIDE SEQUENCE [LARGE SCALE GENOMIC DNA]</scope>
    <source>
        <strain evidence="2">cv. UVA1</strain>
    </source>
</reference>
<dbReference type="EMBL" id="BKCP01001669">
    <property type="protein sequence ID" value="GER27337.1"/>
    <property type="molecule type" value="Genomic_DNA"/>
</dbReference>
<dbReference type="PANTHER" id="PTHR31723:SF10">
    <property type="entry name" value="PATHOGEN-RELATED PROTEIN"/>
    <property type="match status" value="1"/>
</dbReference>
<dbReference type="OrthoDB" id="65445at2759"/>
<dbReference type="AlphaFoldDB" id="A0A5A7P412"/>
<feature type="non-terminal residue" evidence="1">
    <location>
        <position position="1"/>
    </location>
</feature>
<dbReference type="InterPro" id="IPR053218">
    <property type="entry name" value="Pathogen-related_defense"/>
</dbReference>
<comment type="caution">
    <text evidence="1">The sequence shown here is derived from an EMBL/GenBank/DDBJ whole genome shotgun (WGS) entry which is preliminary data.</text>
</comment>
<gene>
    <name evidence="1" type="ORF">STAS_03030</name>
</gene>
<protein>
    <submittedName>
        <fullName evidence="1">Pathogenesis-related family protein</fullName>
    </submittedName>
</protein>
<dbReference type="PANTHER" id="PTHR31723">
    <property type="entry name" value="PATHOGENESIS-RELATED FAMILY PROTEIN"/>
    <property type="match status" value="1"/>
</dbReference>
<proteinExistence type="predicted"/>
<evidence type="ECO:0000313" key="1">
    <source>
        <dbReference type="EMBL" id="GER27337.1"/>
    </source>
</evidence>
<organism evidence="1 2">
    <name type="scientific">Striga asiatica</name>
    <name type="common">Asiatic witchweed</name>
    <name type="synonym">Buchnera asiatica</name>
    <dbReference type="NCBI Taxonomy" id="4170"/>
    <lineage>
        <taxon>Eukaryota</taxon>
        <taxon>Viridiplantae</taxon>
        <taxon>Streptophyta</taxon>
        <taxon>Embryophyta</taxon>
        <taxon>Tracheophyta</taxon>
        <taxon>Spermatophyta</taxon>
        <taxon>Magnoliopsida</taxon>
        <taxon>eudicotyledons</taxon>
        <taxon>Gunneridae</taxon>
        <taxon>Pentapetalae</taxon>
        <taxon>asterids</taxon>
        <taxon>lamiids</taxon>
        <taxon>Lamiales</taxon>
        <taxon>Orobanchaceae</taxon>
        <taxon>Buchnereae</taxon>
        <taxon>Striga</taxon>
    </lineage>
</organism>
<accession>A0A5A7P412</accession>
<sequence>SECILWLLELDNINDGSQSRRIEGFRGGYYTCRNPDSLRWNLKPLRRNLNPNFKSLHSKFGWYEYYAQKMTIEMCGSIWRRPCWPEKEDGELVTEKLERIFRWSTIWAPGPLEEKVQNIVKTWEMEMFHKVDFDDLKSVDPIKYRSALMVSIIFYT</sequence>
<name>A0A5A7P412_STRAF</name>
<dbReference type="Proteomes" id="UP000325081">
    <property type="component" value="Unassembled WGS sequence"/>
</dbReference>